<gene>
    <name evidence="2" type="ORF">NCTC10638_00443</name>
</gene>
<keyword evidence="1" id="KW-1133">Transmembrane helix</keyword>
<reference evidence="2 3" key="1">
    <citation type="submission" date="2018-06" db="EMBL/GenBank/DDBJ databases">
        <authorList>
            <consortium name="Pathogen Informatics"/>
            <person name="Doyle S."/>
        </authorList>
    </citation>
    <scope>NUCLEOTIDE SEQUENCE [LARGE SCALE GENOMIC DNA]</scope>
    <source>
        <strain evidence="2 3">NCTC10638</strain>
    </source>
</reference>
<evidence type="ECO:0000313" key="3">
    <source>
        <dbReference type="Proteomes" id="UP000254802"/>
    </source>
</evidence>
<keyword evidence="1" id="KW-0472">Membrane</keyword>
<name>A0A378N037_MANHA</name>
<evidence type="ECO:0000256" key="1">
    <source>
        <dbReference type="SAM" id="Phobius"/>
    </source>
</evidence>
<dbReference type="Proteomes" id="UP000254802">
    <property type="component" value="Unassembled WGS sequence"/>
</dbReference>
<evidence type="ECO:0000313" key="2">
    <source>
        <dbReference type="EMBL" id="STY59288.1"/>
    </source>
</evidence>
<feature type="transmembrane region" description="Helical" evidence="1">
    <location>
        <begin position="24"/>
        <end position="47"/>
    </location>
</feature>
<organism evidence="2 3">
    <name type="scientific">Mannheimia haemolytica</name>
    <name type="common">Pasteurella haemolytica</name>
    <dbReference type="NCBI Taxonomy" id="75985"/>
    <lineage>
        <taxon>Bacteria</taxon>
        <taxon>Pseudomonadati</taxon>
        <taxon>Pseudomonadota</taxon>
        <taxon>Gammaproteobacteria</taxon>
        <taxon>Pasteurellales</taxon>
        <taxon>Pasteurellaceae</taxon>
        <taxon>Mannheimia</taxon>
    </lineage>
</organism>
<accession>A0A378N037</accession>
<proteinExistence type="predicted"/>
<sequence>MGALVAYFTPEIELWALMTMWQKVYWLIWLMILAGGSYFASILVLGIRKKDFRSA</sequence>
<dbReference type="EMBL" id="UGPN01000002">
    <property type="protein sequence ID" value="STY59288.1"/>
    <property type="molecule type" value="Genomic_DNA"/>
</dbReference>
<dbReference type="AlphaFoldDB" id="A0A378N037"/>
<keyword evidence="1" id="KW-0812">Transmembrane</keyword>
<protein>
    <submittedName>
        <fullName evidence="2">Uncharacterized protein</fullName>
    </submittedName>
</protein>